<evidence type="ECO:0000313" key="2">
    <source>
        <dbReference type="EMBL" id="SMP33653.1"/>
    </source>
</evidence>
<dbReference type="Proteomes" id="UP001157914">
    <property type="component" value="Unassembled WGS sequence"/>
</dbReference>
<dbReference type="Gene3D" id="3.40.50.720">
    <property type="entry name" value="NAD(P)-binding Rossmann-like Domain"/>
    <property type="match status" value="1"/>
</dbReference>
<organism evidence="2 3">
    <name type="scientific">Roseibium denhamense</name>
    <dbReference type="NCBI Taxonomy" id="76305"/>
    <lineage>
        <taxon>Bacteria</taxon>
        <taxon>Pseudomonadati</taxon>
        <taxon>Pseudomonadota</taxon>
        <taxon>Alphaproteobacteria</taxon>
        <taxon>Hyphomicrobiales</taxon>
        <taxon>Stappiaceae</taxon>
        <taxon>Roseibium</taxon>
    </lineage>
</organism>
<dbReference type="CDD" id="cd08946">
    <property type="entry name" value="SDR_e"/>
    <property type="match status" value="1"/>
</dbReference>
<dbReference type="PANTHER" id="PTHR43245">
    <property type="entry name" value="BIFUNCTIONAL POLYMYXIN RESISTANCE PROTEIN ARNA"/>
    <property type="match status" value="1"/>
</dbReference>
<dbReference type="EMBL" id="FXTT01000005">
    <property type="protein sequence ID" value="SMP33653.1"/>
    <property type="molecule type" value="Genomic_DNA"/>
</dbReference>
<name>A0ABY1PGL6_9HYPH</name>
<evidence type="ECO:0000259" key="1">
    <source>
        <dbReference type="Pfam" id="PF01370"/>
    </source>
</evidence>
<dbReference type="Pfam" id="PF01370">
    <property type="entry name" value="Epimerase"/>
    <property type="match status" value="1"/>
</dbReference>
<dbReference type="PANTHER" id="PTHR43245:SF55">
    <property type="entry name" value="NAD(P)-BINDING DOMAIN-CONTAINING PROTEIN"/>
    <property type="match status" value="1"/>
</dbReference>
<feature type="domain" description="NAD-dependent epimerase/dehydratase" evidence="1">
    <location>
        <begin position="4"/>
        <end position="231"/>
    </location>
</feature>
<reference evidence="2 3" key="1">
    <citation type="submission" date="2017-05" db="EMBL/GenBank/DDBJ databases">
        <authorList>
            <person name="Varghese N."/>
            <person name="Submissions S."/>
        </authorList>
    </citation>
    <scope>NUCLEOTIDE SEQUENCE [LARGE SCALE GENOMIC DNA]</scope>
    <source>
        <strain evidence="2 3">DSM 15949</strain>
    </source>
</reference>
<dbReference type="InterPro" id="IPR036291">
    <property type="entry name" value="NAD(P)-bd_dom_sf"/>
</dbReference>
<comment type="caution">
    <text evidence="2">The sequence shown here is derived from an EMBL/GenBank/DDBJ whole genome shotgun (WGS) entry which is preliminary data.</text>
</comment>
<dbReference type="SUPFAM" id="SSF51735">
    <property type="entry name" value="NAD(P)-binding Rossmann-fold domains"/>
    <property type="match status" value="1"/>
</dbReference>
<keyword evidence="3" id="KW-1185">Reference proteome</keyword>
<dbReference type="InterPro" id="IPR001509">
    <property type="entry name" value="Epimerase_deHydtase"/>
</dbReference>
<gene>
    <name evidence="2" type="ORF">SAMN06265374_3814</name>
</gene>
<dbReference type="InterPro" id="IPR050177">
    <property type="entry name" value="Lipid_A_modif_metabolic_enz"/>
</dbReference>
<accession>A0ABY1PGL6</accession>
<sequence>MAQIAVTGATGQIGRFLCARLHQDGHELTFLGRSRPEFAKAGDTFQEWHLSDTSVRLRGAEALVHCALAHQPGKYRGGEGDDPHGFIDLNVDGTLALFKAARDAGVRHTVFLSSRAVYTPVADWAILKEAADTNPDTLYGQVKLAGEQALAMTCETSDMAGTALRVTGVYGCPPGMSTHKWSELFEAFERGAAISPRVGTEVHGDDLASALALVLDNPVKQDDQPISIYNVSDVIVDRQDLLSAYAKKTGIEMALPPRAPGPVGVLSPAKLAGLGWVPGGKERLQQFVQSLPVLSRTG</sequence>
<dbReference type="RefSeq" id="WP_155189835.1">
    <property type="nucleotide sequence ID" value="NZ_BAAAEA010000001.1"/>
</dbReference>
<protein>
    <submittedName>
        <fullName evidence="2">Nucleoside-diphosphate-sugar epimerase</fullName>
    </submittedName>
</protein>
<proteinExistence type="predicted"/>
<evidence type="ECO:0000313" key="3">
    <source>
        <dbReference type="Proteomes" id="UP001157914"/>
    </source>
</evidence>